<evidence type="ECO:0000256" key="11">
    <source>
        <dbReference type="ARBA" id="ARBA00023014"/>
    </source>
</evidence>
<comment type="cofactor">
    <cofactor evidence="12">
        <name>[4Fe-4S] cluster</name>
        <dbReference type="ChEBI" id="CHEBI:49883"/>
    </cofactor>
    <text evidence="12">Binds 1 [4Fe-4S] cluster. The cluster is coordinated with 3 cysteines and an exchangeable S-adenosyl-L-methionine.</text>
</comment>
<feature type="active site" description="S-methylcysteine intermediate" evidence="12">
    <location>
        <position position="337"/>
    </location>
</feature>
<protein>
    <recommendedName>
        <fullName evidence="12">Probable dual-specificity RNA methyltransferase RlmN</fullName>
        <ecNumber evidence="12">2.1.1.192</ecNumber>
    </recommendedName>
    <alternativeName>
        <fullName evidence="12">23S rRNA (adenine(2503)-C(2))-methyltransferase</fullName>
    </alternativeName>
    <alternativeName>
        <fullName evidence="12">23S rRNA m2A2503 methyltransferase</fullName>
    </alternativeName>
    <alternativeName>
        <fullName evidence="12">Ribosomal RNA large subunit methyltransferase N</fullName>
    </alternativeName>
    <alternativeName>
        <fullName evidence="12">tRNA (adenine(37)-C(2))-methyltransferase</fullName>
    </alternativeName>
    <alternativeName>
        <fullName evidence="12">tRNA m2A37 methyltransferase</fullName>
    </alternativeName>
</protein>
<dbReference type="SFLD" id="SFLDG01062">
    <property type="entry name" value="methyltransferase_(Class_A)"/>
    <property type="match status" value="1"/>
</dbReference>
<dbReference type="InterPro" id="IPR027492">
    <property type="entry name" value="RNA_MTrfase_RlmN"/>
</dbReference>
<evidence type="ECO:0000259" key="13">
    <source>
        <dbReference type="PROSITE" id="PS51918"/>
    </source>
</evidence>
<dbReference type="Gene3D" id="1.10.150.530">
    <property type="match status" value="1"/>
</dbReference>
<evidence type="ECO:0000256" key="12">
    <source>
        <dbReference type="HAMAP-Rule" id="MF_01849"/>
    </source>
</evidence>
<evidence type="ECO:0000313" key="15">
    <source>
        <dbReference type="Proteomes" id="UP000886805"/>
    </source>
</evidence>
<dbReference type="InterPro" id="IPR007197">
    <property type="entry name" value="rSAM"/>
</dbReference>
<dbReference type="Gene3D" id="3.20.20.70">
    <property type="entry name" value="Aldolase class I"/>
    <property type="match status" value="1"/>
</dbReference>
<dbReference type="SFLD" id="SFLDF00275">
    <property type="entry name" value="adenosine_C2_methyltransferase"/>
    <property type="match status" value="1"/>
</dbReference>
<dbReference type="PANTHER" id="PTHR30544:SF5">
    <property type="entry name" value="RADICAL SAM CORE DOMAIN-CONTAINING PROTEIN"/>
    <property type="match status" value="1"/>
</dbReference>
<dbReference type="PROSITE" id="PS51918">
    <property type="entry name" value="RADICAL_SAM"/>
    <property type="match status" value="1"/>
</dbReference>
<comment type="function">
    <text evidence="12">Specifically methylates position 2 of adenine 2503 in 23S rRNA and position 2 of adenine 37 in tRNAs.</text>
</comment>
<keyword evidence="6 12" id="KW-0808">Transferase</keyword>
<evidence type="ECO:0000256" key="8">
    <source>
        <dbReference type="ARBA" id="ARBA00022694"/>
    </source>
</evidence>
<dbReference type="EC" id="2.1.1.192" evidence="12"/>
<dbReference type="HAMAP" id="MF_01849">
    <property type="entry name" value="RNA_methyltr_RlmN"/>
    <property type="match status" value="1"/>
</dbReference>
<evidence type="ECO:0000256" key="4">
    <source>
        <dbReference type="ARBA" id="ARBA00022552"/>
    </source>
</evidence>
<evidence type="ECO:0000256" key="5">
    <source>
        <dbReference type="ARBA" id="ARBA00022603"/>
    </source>
</evidence>
<keyword evidence="3 12" id="KW-0963">Cytoplasm</keyword>
<gene>
    <name evidence="12 14" type="primary">rlmN</name>
    <name evidence="14" type="ORF">H9849_04790</name>
</gene>
<comment type="catalytic activity">
    <reaction evidence="12">
        <text>adenosine(2503) in 23S rRNA + 2 reduced [2Fe-2S]-[ferredoxin] + 2 S-adenosyl-L-methionine = 2-methyladenosine(2503) in 23S rRNA + 5'-deoxyadenosine + L-methionine + 2 oxidized [2Fe-2S]-[ferredoxin] + S-adenosyl-L-homocysteine</text>
        <dbReference type="Rhea" id="RHEA:42916"/>
        <dbReference type="Rhea" id="RHEA-COMP:10000"/>
        <dbReference type="Rhea" id="RHEA-COMP:10001"/>
        <dbReference type="Rhea" id="RHEA-COMP:10152"/>
        <dbReference type="Rhea" id="RHEA-COMP:10282"/>
        <dbReference type="ChEBI" id="CHEBI:17319"/>
        <dbReference type="ChEBI" id="CHEBI:33737"/>
        <dbReference type="ChEBI" id="CHEBI:33738"/>
        <dbReference type="ChEBI" id="CHEBI:57844"/>
        <dbReference type="ChEBI" id="CHEBI:57856"/>
        <dbReference type="ChEBI" id="CHEBI:59789"/>
        <dbReference type="ChEBI" id="CHEBI:74411"/>
        <dbReference type="ChEBI" id="CHEBI:74497"/>
        <dbReference type="EC" id="2.1.1.192"/>
    </reaction>
</comment>
<comment type="subcellular location">
    <subcellularLocation>
        <location evidence="1 12">Cytoplasm</location>
    </subcellularLocation>
</comment>
<feature type="binding site" evidence="12">
    <location>
        <position position="116"/>
    </location>
    <ligand>
        <name>[4Fe-4S] cluster</name>
        <dbReference type="ChEBI" id="CHEBI:49883"/>
        <note>4Fe-4S-S-AdoMet</note>
    </ligand>
</feature>
<keyword evidence="2 12" id="KW-0004">4Fe-4S</keyword>
<dbReference type="NCBIfam" id="TIGR00048">
    <property type="entry name" value="rRNA_mod_RlmN"/>
    <property type="match status" value="1"/>
</dbReference>
<accession>A0A9D1X3X5</accession>
<dbReference type="SFLD" id="SFLDS00029">
    <property type="entry name" value="Radical_SAM"/>
    <property type="match status" value="1"/>
</dbReference>
<keyword evidence="9 12" id="KW-0479">Metal-binding</keyword>
<dbReference type="InterPro" id="IPR013785">
    <property type="entry name" value="Aldolase_TIM"/>
</dbReference>
<dbReference type="Proteomes" id="UP000886805">
    <property type="component" value="Unassembled WGS sequence"/>
</dbReference>
<comment type="miscellaneous">
    <text evidence="12">Reaction proceeds by a ping-pong mechanism involving intermediate methylation of a conserved cysteine residue.</text>
</comment>
<keyword evidence="8 12" id="KW-0819">tRNA processing</keyword>
<feature type="active site" description="Proton acceptor" evidence="12">
    <location>
        <position position="96"/>
    </location>
</feature>
<sequence>MTVENWKDIRSLNMEELTEEVAAVGEKRFRAKQVYGWLHQKLIRSGDEMKNVPAACREKLFESFPLYGVTEVERYVSGIDGTMKFLFALHDGNLIESVLMKYKHGNSVCISSQAGCRMGCRFCASTLPGLSRNMYPSEMLDQIYAIQRATGERVSHIVVMGTGEPFDNFEALCRMIEMISDENGLNISRRNITVSTCGIVPKIYAFADRFPQVTLAISLHAPNDTMRRELMPIANRYAMEELMEAASYYVHKTGRRITFEYSLVKDQNDHPEHAQMLAALVKGLNCHINLIPVNPVKERDYEQSGQKNIRAFLHILEKHHIQATVRREMGRDISAACGQLRKGYKERSGNG</sequence>
<reference evidence="14" key="1">
    <citation type="journal article" date="2021" name="PeerJ">
        <title>Extensive microbial diversity within the chicken gut microbiome revealed by metagenomics and culture.</title>
        <authorList>
            <person name="Gilroy R."/>
            <person name="Ravi A."/>
            <person name="Getino M."/>
            <person name="Pursley I."/>
            <person name="Horton D.L."/>
            <person name="Alikhan N.F."/>
            <person name="Baker D."/>
            <person name="Gharbi K."/>
            <person name="Hall N."/>
            <person name="Watson M."/>
            <person name="Adriaenssens E.M."/>
            <person name="Foster-Nyarko E."/>
            <person name="Jarju S."/>
            <person name="Secka A."/>
            <person name="Antonio M."/>
            <person name="Oren A."/>
            <person name="Chaudhuri R.R."/>
            <person name="La Ragione R."/>
            <person name="Hildebrand F."/>
            <person name="Pallen M.J."/>
        </authorList>
    </citation>
    <scope>NUCLEOTIDE SEQUENCE</scope>
    <source>
        <strain evidence="14">ChiSxjej3B15-1167</strain>
    </source>
</reference>
<comment type="caution">
    <text evidence="12">Lacks conserved residue(s) required for the propagation of feature annotation.</text>
</comment>
<organism evidence="14 15">
    <name type="scientific">Candidatus Anaerobutyricum stercoripullorum</name>
    <dbReference type="NCBI Taxonomy" id="2838456"/>
    <lineage>
        <taxon>Bacteria</taxon>
        <taxon>Bacillati</taxon>
        <taxon>Bacillota</taxon>
        <taxon>Clostridia</taxon>
        <taxon>Lachnospirales</taxon>
        <taxon>Lachnospiraceae</taxon>
        <taxon>Anaerobutyricum</taxon>
    </lineage>
</organism>
<dbReference type="Pfam" id="PF04055">
    <property type="entry name" value="Radical_SAM"/>
    <property type="match status" value="1"/>
</dbReference>
<dbReference type="Pfam" id="PF21016">
    <property type="entry name" value="RlmN_N"/>
    <property type="match status" value="1"/>
</dbReference>
<dbReference type="SUPFAM" id="SSF102114">
    <property type="entry name" value="Radical SAM enzymes"/>
    <property type="match status" value="1"/>
</dbReference>
<feature type="binding site" evidence="12">
    <location>
        <position position="120"/>
    </location>
    <ligand>
        <name>[4Fe-4S] cluster</name>
        <dbReference type="ChEBI" id="CHEBI:49883"/>
        <note>4Fe-4S-S-AdoMet</note>
    </ligand>
</feature>
<reference evidence="14" key="2">
    <citation type="submission" date="2021-04" db="EMBL/GenBank/DDBJ databases">
        <authorList>
            <person name="Gilroy R."/>
        </authorList>
    </citation>
    <scope>NUCLEOTIDE SEQUENCE</scope>
    <source>
        <strain evidence="14">ChiSxjej3B15-1167</strain>
    </source>
</reference>
<dbReference type="GO" id="GO:0005737">
    <property type="term" value="C:cytoplasm"/>
    <property type="evidence" value="ECO:0007669"/>
    <property type="project" value="UniProtKB-SubCell"/>
</dbReference>
<feature type="binding site" evidence="12">
    <location>
        <position position="123"/>
    </location>
    <ligand>
        <name>[4Fe-4S] cluster</name>
        <dbReference type="ChEBI" id="CHEBI:49883"/>
        <note>4Fe-4S-S-AdoMet</note>
    </ligand>
</feature>
<keyword evidence="5 12" id="KW-0489">Methyltransferase</keyword>
<dbReference type="GO" id="GO:0046872">
    <property type="term" value="F:metal ion binding"/>
    <property type="evidence" value="ECO:0007669"/>
    <property type="project" value="UniProtKB-KW"/>
</dbReference>
<feature type="binding site" evidence="12">
    <location>
        <begin position="163"/>
        <end position="164"/>
    </location>
    <ligand>
        <name>S-adenosyl-L-methionine</name>
        <dbReference type="ChEBI" id="CHEBI:59789"/>
    </ligand>
</feature>
<dbReference type="InterPro" id="IPR048641">
    <property type="entry name" value="RlmN_N"/>
</dbReference>
<dbReference type="AlphaFoldDB" id="A0A9D1X3X5"/>
<dbReference type="EMBL" id="DXEQ01000131">
    <property type="protein sequence ID" value="HIX72319.1"/>
    <property type="molecule type" value="Genomic_DNA"/>
</dbReference>
<comment type="similarity">
    <text evidence="12">Belongs to the radical SAM superfamily. RlmN family.</text>
</comment>
<dbReference type="InterPro" id="IPR004383">
    <property type="entry name" value="rRNA_lsu_MTrfase_RlmN/Cfr"/>
</dbReference>
<dbReference type="GO" id="GO:0030488">
    <property type="term" value="P:tRNA methylation"/>
    <property type="evidence" value="ECO:0007669"/>
    <property type="project" value="UniProtKB-UniRule"/>
</dbReference>
<dbReference type="GO" id="GO:0051539">
    <property type="term" value="F:4 iron, 4 sulfur cluster binding"/>
    <property type="evidence" value="ECO:0007669"/>
    <property type="project" value="UniProtKB-UniRule"/>
</dbReference>
<dbReference type="GO" id="GO:0019843">
    <property type="term" value="F:rRNA binding"/>
    <property type="evidence" value="ECO:0007669"/>
    <property type="project" value="UniProtKB-UniRule"/>
</dbReference>
<evidence type="ECO:0000256" key="9">
    <source>
        <dbReference type="ARBA" id="ARBA00022723"/>
    </source>
</evidence>
<dbReference type="CDD" id="cd01335">
    <property type="entry name" value="Radical_SAM"/>
    <property type="match status" value="1"/>
</dbReference>
<keyword evidence="12" id="KW-1015">Disulfide bond</keyword>
<dbReference type="GO" id="GO:0002935">
    <property type="term" value="F:tRNA (adenine(37)-C2)-methyltransferase activity"/>
    <property type="evidence" value="ECO:0007669"/>
    <property type="project" value="UniProtKB-UniRule"/>
</dbReference>
<dbReference type="InterPro" id="IPR040072">
    <property type="entry name" value="Methyltransferase_A"/>
</dbReference>
<dbReference type="PANTHER" id="PTHR30544">
    <property type="entry name" value="23S RRNA METHYLTRANSFERASE"/>
    <property type="match status" value="1"/>
</dbReference>
<name>A0A9D1X3X5_9FIRM</name>
<dbReference type="FunFam" id="3.20.20.70:FF:000014">
    <property type="entry name" value="Probable dual-specificity RNA methyltransferase RlmN"/>
    <property type="match status" value="1"/>
</dbReference>
<feature type="binding site" evidence="12">
    <location>
        <position position="294"/>
    </location>
    <ligand>
        <name>S-adenosyl-L-methionine</name>
        <dbReference type="ChEBI" id="CHEBI:59789"/>
    </ligand>
</feature>
<evidence type="ECO:0000256" key="1">
    <source>
        <dbReference type="ARBA" id="ARBA00004496"/>
    </source>
</evidence>
<evidence type="ECO:0000313" key="14">
    <source>
        <dbReference type="EMBL" id="HIX72319.1"/>
    </source>
</evidence>
<keyword evidence="7 12" id="KW-0949">S-adenosyl-L-methionine</keyword>
<dbReference type="PIRSF" id="PIRSF006004">
    <property type="entry name" value="CHP00048"/>
    <property type="match status" value="1"/>
</dbReference>
<feature type="binding site" evidence="12">
    <location>
        <position position="195"/>
    </location>
    <ligand>
        <name>S-adenosyl-L-methionine</name>
        <dbReference type="ChEBI" id="CHEBI:59789"/>
    </ligand>
</feature>
<evidence type="ECO:0000256" key="2">
    <source>
        <dbReference type="ARBA" id="ARBA00022485"/>
    </source>
</evidence>
<keyword evidence="11 12" id="KW-0411">Iron-sulfur</keyword>
<keyword evidence="10 12" id="KW-0408">Iron</keyword>
<dbReference type="InterPro" id="IPR058240">
    <property type="entry name" value="rSAM_sf"/>
</dbReference>
<feature type="domain" description="Radical SAM core" evidence="13">
    <location>
        <begin position="102"/>
        <end position="332"/>
    </location>
</feature>
<keyword evidence="4 12" id="KW-0698">rRNA processing</keyword>
<dbReference type="GO" id="GO:0070475">
    <property type="term" value="P:rRNA base methylation"/>
    <property type="evidence" value="ECO:0007669"/>
    <property type="project" value="UniProtKB-UniRule"/>
</dbReference>
<proteinExistence type="inferred from homology"/>
<feature type="binding site" evidence="12">
    <location>
        <begin position="218"/>
        <end position="220"/>
    </location>
    <ligand>
        <name>S-adenosyl-L-methionine</name>
        <dbReference type="ChEBI" id="CHEBI:59789"/>
    </ligand>
</feature>
<evidence type="ECO:0000256" key="3">
    <source>
        <dbReference type="ARBA" id="ARBA00022490"/>
    </source>
</evidence>
<comment type="caution">
    <text evidence="14">The sequence shown here is derived from an EMBL/GenBank/DDBJ whole genome shotgun (WGS) entry which is preliminary data.</text>
</comment>
<dbReference type="GO" id="GO:0000049">
    <property type="term" value="F:tRNA binding"/>
    <property type="evidence" value="ECO:0007669"/>
    <property type="project" value="UniProtKB-UniRule"/>
</dbReference>
<evidence type="ECO:0000256" key="6">
    <source>
        <dbReference type="ARBA" id="ARBA00022679"/>
    </source>
</evidence>
<evidence type="ECO:0000256" key="10">
    <source>
        <dbReference type="ARBA" id="ARBA00023004"/>
    </source>
</evidence>
<dbReference type="GO" id="GO:0070040">
    <property type="term" value="F:rRNA (adenine(2503)-C2-)-methyltransferase activity"/>
    <property type="evidence" value="ECO:0007669"/>
    <property type="project" value="UniProtKB-UniRule"/>
</dbReference>
<comment type="catalytic activity">
    <reaction evidence="12">
        <text>adenosine(37) in tRNA + 2 reduced [2Fe-2S]-[ferredoxin] + 2 S-adenosyl-L-methionine = 2-methyladenosine(37) in tRNA + 5'-deoxyadenosine + L-methionine + 2 oxidized [2Fe-2S]-[ferredoxin] + S-adenosyl-L-homocysteine</text>
        <dbReference type="Rhea" id="RHEA:43332"/>
        <dbReference type="Rhea" id="RHEA-COMP:10000"/>
        <dbReference type="Rhea" id="RHEA-COMP:10001"/>
        <dbReference type="Rhea" id="RHEA-COMP:10162"/>
        <dbReference type="Rhea" id="RHEA-COMP:10485"/>
        <dbReference type="ChEBI" id="CHEBI:17319"/>
        <dbReference type="ChEBI" id="CHEBI:33737"/>
        <dbReference type="ChEBI" id="CHEBI:33738"/>
        <dbReference type="ChEBI" id="CHEBI:57844"/>
        <dbReference type="ChEBI" id="CHEBI:57856"/>
        <dbReference type="ChEBI" id="CHEBI:59789"/>
        <dbReference type="ChEBI" id="CHEBI:74411"/>
        <dbReference type="ChEBI" id="CHEBI:74497"/>
        <dbReference type="EC" id="2.1.1.192"/>
    </reaction>
</comment>
<evidence type="ECO:0000256" key="7">
    <source>
        <dbReference type="ARBA" id="ARBA00022691"/>
    </source>
</evidence>